<gene>
    <name evidence="13" type="primary">fma1</name>
    <name evidence="13" type="ORF">IWQ60_003656</name>
</gene>
<dbReference type="HAMAP" id="MF_01974">
    <property type="entry name" value="MetAP_1"/>
    <property type="match status" value="1"/>
</dbReference>
<sequence>MSTTDVAGRTCQGLSCDKPAKLQCPTCIKLKVEGSFFCSQDCFKKNWAFHKAVHQRHTATLYNPFPTYRFTGAIRPVYPLSPRRPVPEGIKRPDYAVTGIPASEHAVRSSTQIEVLSEADQNTIRRVARLGREVLDEGARALRPGVTADEIDAVVHRACVERNAYPSPLNYYEFPKSVCISVNEVICHGIPDQRPLKDGDIVNIDISIYLDGFHADMNKTYFVGNVDSAGQKLVNVTRECLDEAIKMVKPGALYRDLGSVIEKHANKNGFSVVKTYCGHGINRLFHTTPNVPHYAKNKAVGVMKPGHVFTIEPMINEGAHQDETWPDNWTAVTRDGKRSAQFEHMLLVTETGCEVLSRRLETSP</sequence>
<keyword evidence="6 10" id="KW-0863">Zinc-finger</keyword>
<dbReference type="PROSITE" id="PS52013">
    <property type="entry name" value="ZF_C6H2"/>
    <property type="match status" value="1"/>
</dbReference>
<feature type="binding site" evidence="9">
    <location>
        <position position="279"/>
    </location>
    <ligand>
        <name>Zn(2+)</name>
        <dbReference type="ChEBI" id="CHEBI:29105"/>
        <label>4</label>
        <note>catalytic</note>
    </ligand>
</feature>
<dbReference type="SUPFAM" id="SSF55920">
    <property type="entry name" value="Creatinase/aminopeptidase"/>
    <property type="match status" value="1"/>
</dbReference>
<comment type="similarity">
    <text evidence="9 10">Belongs to the peptidase M24A family. Methionine aminopeptidase type 1 subfamily.</text>
</comment>
<dbReference type="EMBL" id="JANBPT010000160">
    <property type="protein sequence ID" value="KAJ1926612.1"/>
    <property type="molecule type" value="Genomic_DNA"/>
</dbReference>
<evidence type="ECO:0000256" key="10">
    <source>
        <dbReference type="PROSITE-ProRule" id="PRU01357"/>
    </source>
</evidence>
<dbReference type="InterPro" id="IPR000994">
    <property type="entry name" value="Pept_M24"/>
</dbReference>
<evidence type="ECO:0000256" key="4">
    <source>
        <dbReference type="ARBA" id="ARBA00022670"/>
    </source>
</evidence>
<reference evidence="13" key="1">
    <citation type="submission" date="2022-07" db="EMBL/GenBank/DDBJ databases">
        <title>Phylogenomic reconstructions and comparative analyses of Kickxellomycotina fungi.</title>
        <authorList>
            <person name="Reynolds N.K."/>
            <person name="Stajich J.E."/>
            <person name="Barry K."/>
            <person name="Grigoriev I.V."/>
            <person name="Crous P."/>
            <person name="Smith M.E."/>
        </authorList>
    </citation>
    <scope>NUCLEOTIDE SEQUENCE</scope>
    <source>
        <strain evidence="13">RSA 861</strain>
    </source>
</reference>
<feature type="domain" description="C6H2-type" evidence="12">
    <location>
        <begin position="8"/>
        <end position="61"/>
    </location>
</feature>
<feature type="binding site" evidence="9">
    <location>
        <position position="343"/>
    </location>
    <ligand>
        <name>Zn(2+)</name>
        <dbReference type="ChEBI" id="CHEBI:29105"/>
        <label>3</label>
    </ligand>
</feature>
<evidence type="ECO:0000256" key="2">
    <source>
        <dbReference type="ARBA" id="ARBA00022438"/>
    </source>
</evidence>
<accession>A0A9W8AF63</accession>
<dbReference type="PANTHER" id="PTHR43330:SF7">
    <property type="entry name" value="METHIONINE AMINOPEPTIDASE 1"/>
    <property type="match status" value="1"/>
</dbReference>
<keyword evidence="3 9" id="KW-0963">Cytoplasm</keyword>
<dbReference type="PANTHER" id="PTHR43330">
    <property type="entry name" value="METHIONINE AMINOPEPTIDASE"/>
    <property type="match status" value="1"/>
</dbReference>
<evidence type="ECO:0000256" key="3">
    <source>
        <dbReference type="ARBA" id="ARBA00022490"/>
    </source>
</evidence>
<feature type="binding site" evidence="9">
    <location>
        <position position="216"/>
    </location>
    <ligand>
        <name>Zn(2+)</name>
        <dbReference type="ChEBI" id="CHEBI:29105"/>
        <label>4</label>
        <note>catalytic</note>
    </ligand>
</feature>
<dbReference type="GO" id="GO:0005829">
    <property type="term" value="C:cytosol"/>
    <property type="evidence" value="ECO:0007669"/>
    <property type="project" value="TreeGrafter"/>
</dbReference>
<dbReference type="FunFam" id="3.90.230.10:FF:000010">
    <property type="entry name" value="Methionine aminopeptidase"/>
    <property type="match status" value="1"/>
</dbReference>
<comment type="catalytic activity">
    <reaction evidence="9 11">
        <text>Release of N-terminal amino acids, preferentially methionine, from peptides and arylamides.</text>
        <dbReference type="EC" id="3.4.11.18"/>
    </reaction>
</comment>
<name>A0A9W8AF63_9FUNG</name>
<evidence type="ECO:0000256" key="6">
    <source>
        <dbReference type="ARBA" id="ARBA00022771"/>
    </source>
</evidence>
<evidence type="ECO:0000256" key="7">
    <source>
        <dbReference type="ARBA" id="ARBA00022801"/>
    </source>
</evidence>
<dbReference type="GO" id="GO:0004239">
    <property type="term" value="F:initiator methionyl aminopeptidase activity"/>
    <property type="evidence" value="ECO:0007669"/>
    <property type="project" value="UniProtKB-UniRule"/>
</dbReference>
<feature type="binding site" evidence="9">
    <location>
        <position position="188"/>
    </location>
    <ligand>
        <name>a protein</name>
        <dbReference type="ChEBI" id="CHEBI:16541"/>
    </ligand>
    <ligandPart>
        <name>N-terminal L-methionine residue</name>
        <dbReference type="ChEBI" id="CHEBI:64731"/>
    </ligandPart>
</feature>
<keyword evidence="8" id="KW-0862">Zinc</keyword>
<keyword evidence="5 9" id="KW-0479">Metal-binding</keyword>
<dbReference type="GO" id="GO:0006508">
    <property type="term" value="P:proteolysis"/>
    <property type="evidence" value="ECO:0007669"/>
    <property type="project" value="UniProtKB-KW"/>
</dbReference>
<dbReference type="InterPro" id="IPR031615">
    <property type="entry name" value="Zfn-C6H2"/>
</dbReference>
<protein>
    <recommendedName>
        <fullName evidence="11">Methionine aminopeptidase</fullName>
        <ecNumber evidence="11">3.4.11.18</ecNumber>
    </recommendedName>
</protein>
<comment type="caution">
    <text evidence="13">The sequence shown here is derived from an EMBL/GenBank/DDBJ whole genome shotgun (WGS) entry which is preliminary data.</text>
</comment>
<organism evidence="13 14">
    <name type="scientific">Tieghemiomyces parasiticus</name>
    <dbReference type="NCBI Taxonomy" id="78921"/>
    <lineage>
        <taxon>Eukaryota</taxon>
        <taxon>Fungi</taxon>
        <taxon>Fungi incertae sedis</taxon>
        <taxon>Zoopagomycota</taxon>
        <taxon>Kickxellomycotina</taxon>
        <taxon>Dimargaritomycetes</taxon>
        <taxon>Dimargaritales</taxon>
        <taxon>Dimargaritaceae</taxon>
        <taxon>Tieghemiomyces</taxon>
    </lineage>
</organism>
<comment type="function">
    <text evidence="9 11">Cotranslationally removes the N-terminal methionine from nascent proteins. The N-terminal methionine is often cleaved when the second residue in the primary sequence is small and uncharged (Met-Ala-, Cys, Gly, Pro, Ser, Thr, or Val).</text>
</comment>
<evidence type="ECO:0000313" key="13">
    <source>
        <dbReference type="EMBL" id="KAJ1926612.1"/>
    </source>
</evidence>
<dbReference type="InterPro" id="IPR001714">
    <property type="entry name" value="Pept_M24_MAP"/>
</dbReference>
<feature type="binding site" evidence="9">
    <location>
        <position position="286"/>
    </location>
    <ligand>
        <name>a protein</name>
        <dbReference type="ChEBI" id="CHEBI:16541"/>
    </ligand>
    <ligandPart>
        <name>N-terminal L-methionine residue</name>
        <dbReference type="ChEBI" id="CHEBI:64731"/>
    </ligandPart>
</feature>
<dbReference type="Proteomes" id="UP001150569">
    <property type="component" value="Unassembled WGS sequence"/>
</dbReference>
<dbReference type="InterPro" id="IPR036005">
    <property type="entry name" value="Creatinase/aminopeptidase-like"/>
</dbReference>
<feature type="binding site" evidence="9">
    <location>
        <position position="216"/>
    </location>
    <ligand>
        <name>Zn(2+)</name>
        <dbReference type="ChEBI" id="CHEBI:29105"/>
        <label>3</label>
    </ligand>
</feature>
<dbReference type="OrthoDB" id="3209743at2759"/>
<evidence type="ECO:0000256" key="9">
    <source>
        <dbReference type="HAMAP-Rule" id="MF_03174"/>
    </source>
</evidence>
<comment type="subunit">
    <text evidence="9">Associates with the 60S ribosomal subunit of the 80S translational complex.</text>
</comment>
<dbReference type="PRINTS" id="PR00599">
    <property type="entry name" value="MAPEPTIDASE"/>
</dbReference>
<proteinExistence type="inferred from homology"/>
<evidence type="ECO:0000259" key="12">
    <source>
        <dbReference type="PROSITE" id="PS52013"/>
    </source>
</evidence>
<comment type="subcellular location">
    <subcellularLocation>
        <location evidence="1 9">Cytoplasm</location>
    </subcellularLocation>
</comment>
<comment type="cofactor">
    <cofactor evidence="11">
        <name>Co(2+)</name>
        <dbReference type="ChEBI" id="CHEBI:48828"/>
    </cofactor>
    <cofactor evidence="11">
        <name>Zn(2+)</name>
        <dbReference type="ChEBI" id="CHEBI:29105"/>
    </cofactor>
    <cofactor evidence="11">
        <name>Mn(2+)</name>
        <dbReference type="ChEBI" id="CHEBI:29035"/>
    </cofactor>
    <cofactor evidence="11">
        <name>Fe(2+)</name>
        <dbReference type="ChEBI" id="CHEBI:29033"/>
    </cofactor>
    <text evidence="11">Binds 2 divalent metal cations per subunit. Has a high-affinity and a low affinity metal-binding site. The true nature of the physiological cofactor is under debate. The enzyme is active with cobalt, zinc, manganese or divalent iron ions.</text>
</comment>
<evidence type="ECO:0000256" key="11">
    <source>
        <dbReference type="RuleBase" id="RU003653"/>
    </source>
</evidence>
<evidence type="ECO:0000256" key="5">
    <source>
        <dbReference type="ARBA" id="ARBA00022723"/>
    </source>
</evidence>
<feature type="binding site" evidence="9">
    <location>
        <position position="312"/>
    </location>
    <ligand>
        <name>Zn(2+)</name>
        <dbReference type="ChEBI" id="CHEBI:29105"/>
        <label>4</label>
        <note>catalytic</note>
    </ligand>
</feature>
<dbReference type="PROSITE" id="PS00680">
    <property type="entry name" value="MAP_1"/>
    <property type="match status" value="1"/>
</dbReference>
<keyword evidence="2 9" id="KW-0031">Aminopeptidase</keyword>
<keyword evidence="14" id="KW-1185">Reference proteome</keyword>
<dbReference type="NCBIfam" id="TIGR00500">
    <property type="entry name" value="met_pdase_I"/>
    <property type="match status" value="1"/>
</dbReference>
<keyword evidence="7 9" id="KW-0378">Hydrolase</keyword>
<dbReference type="InterPro" id="IPR002467">
    <property type="entry name" value="Pept_M24A_MAP1"/>
</dbReference>
<dbReference type="GO" id="GO:0008270">
    <property type="term" value="F:zinc ion binding"/>
    <property type="evidence" value="ECO:0007669"/>
    <property type="project" value="UniProtKB-KW"/>
</dbReference>
<keyword evidence="4 9" id="KW-0645">Protease</keyword>
<dbReference type="CDD" id="cd01086">
    <property type="entry name" value="MetAP1"/>
    <property type="match status" value="1"/>
</dbReference>
<dbReference type="AlphaFoldDB" id="A0A9W8AF63"/>
<dbReference type="GO" id="GO:0070006">
    <property type="term" value="F:metalloaminopeptidase activity"/>
    <property type="evidence" value="ECO:0007669"/>
    <property type="project" value="UniProtKB-UniRule"/>
</dbReference>
<comment type="cofactor">
    <cofactor evidence="9">
        <name>Zn(2+)</name>
        <dbReference type="ChEBI" id="CHEBI:29105"/>
    </cofactor>
    <cofactor evidence="9">
        <name>Co(2+)</name>
        <dbReference type="ChEBI" id="CHEBI:48828"/>
    </cofactor>
    <cofactor evidence="9">
        <name>Mn(2+)</name>
        <dbReference type="ChEBI" id="CHEBI:29035"/>
    </cofactor>
    <cofactor evidence="9">
        <name>Fe(2+)</name>
        <dbReference type="ChEBI" id="CHEBI:29033"/>
    </cofactor>
    <text evidence="9">Binds 2 divalent metal cations per subunit. Has a high-affinity and a low affinity metal-binding site. The true nature of the physiological cofactor is under debate. The enzyme is active with zinc, cobalt, manganese or divalent iron ions. Has high activity with zinc; zinc cofactor is transferred into the active site region by the ZNG1 zinc chaperone.</text>
</comment>
<feature type="binding site" evidence="9">
    <location>
        <position position="343"/>
    </location>
    <ligand>
        <name>Zn(2+)</name>
        <dbReference type="ChEBI" id="CHEBI:29105"/>
        <label>4</label>
        <note>catalytic</note>
    </ligand>
</feature>
<dbReference type="Pfam" id="PF15801">
    <property type="entry name" value="zf-C6H2"/>
    <property type="match status" value="1"/>
</dbReference>
<dbReference type="Gene3D" id="3.90.230.10">
    <property type="entry name" value="Creatinase/methionine aminopeptidase superfamily"/>
    <property type="match status" value="1"/>
</dbReference>
<dbReference type="Pfam" id="PF00557">
    <property type="entry name" value="Peptidase_M24"/>
    <property type="match status" value="1"/>
</dbReference>
<dbReference type="EC" id="3.4.11.18" evidence="11"/>
<evidence type="ECO:0000256" key="1">
    <source>
        <dbReference type="ARBA" id="ARBA00004496"/>
    </source>
</evidence>
<evidence type="ECO:0000256" key="8">
    <source>
        <dbReference type="ARBA" id="ARBA00022833"/>
    </source>
</evidence>
<evidence type="ECO:0000313" key="14">
    <source>
        <dbReference type="Proteomes" id="UP001150569"/>
    </source>
</evidence>
<feature type="binding site" evidence="9">
    <location>
        <position position="205"/>
    </location>
    <ligand>
        <name>Zn(2+)</name>
        <dbReference type="ChEBI" id="CHEBI:29105"/>
        <label>3</label>
    </ligand>
</feature>